<dbReference type="Proteomes" id="UP000199372">
    <property type="component" value="Unassembled WGS sequence"/>
</dbReference>
<dbReference type="EMBL" id="FOCM01000001">
    <property type="protein sequence ID" value="SEM88971.1"/>
    <property type="molecule type" value="Genomic_DNA"/>
</dbReference>
<reference evidence="2" key="1">
    <citation type="submission" date="2016-10" db="EMBL/GenBank/DDBJ databases">
        <authorList>
            <person name="Varghese N."/>
            <person name="Submissions S."/>
        </authorList>
    </citation>
    <scope>NUCLEOTIDE SEQUENCE [LARGE SCALE GENOMIC DNA]</scope>
    <source>
        <strain evidence="2">DSM 26893</strain>
    </source>
</reference>
<dbReference type="AlphaFoldDB" id="A0A1H8C1A9"/>
<protein>
    <submittedName>
        <fullName evidence="1">Uncharacterized protein</fullName>
    </submittedName>
</protein>
<accession>A0A1H8C1A9</accession>
<sequence>MSRGRMMPKAPRLEFPRTFSPEWKSVCLEILEDYRASKATSLGKSVYGWQAVRDDIMRAYDDHGARTKSIGRRDDLLSVGDMNSYARSGSLGPEKFGYVESFIKEMAPSRDLSASIIKIKQRADAQKLASFQDIYQRQHIDPQFVNGFAGLLGQYIYSEPLPHPFAYRQIFARIDFIYLNCLKLTWAYSKKLCDEGDFRSTDLVFLDGFLIPLPDPKGRYNSGVPGINVDGFDCLLKLFRPQLGDAREEGHIDAKLRCFISRPNKNSNTRLDIHVAASHQPMTPSGVNLGLPHRMIHITNSNTGTFELNCDQNRNDKIANIFDNWYKGYVF</sequence>
<proteinExistence type="predicted"/>
<evidence type="ECO:0000313" key="1">
    <source>
        <dbReference type="EMBL" id="SEM88971.1"/>
    </source>
</evidence>
<keyword evidence="2" id="KW-1185">Reference proteome</keyword>
<organism evidence="1 2">
    <name type="scientific">Palleronia pelagia</name>
    <dbReference type="NCBI Taxonomy" id="387096"/>
    <lineage>
        <taxon>Bacteria</taxon>
        <taxon>Pseudomonadati</taxon>
        <taxon>Pseudomonadota</taxon>
        <taxon>Alphaproteobacteria</taxon>
        <taxon>Rhodobacterales</taxon>
        <taxon>Roseobacteraceae</taxon>
        <taxon>Palleronia</taxon>
    </lineage>
</organism>
<name>A0A1H8C1A9_9RHOB</name>
<evidence type="ECO:0000313" key="2">
    <source>
        <dbReference type="Proteomes" id="UP000199372"/>
    </source>
</evidence>
<gene>
    <name evidence="1" type="ORF">SAMN04488011_101829</name>
</gene>